<protein>
    <submittedName>
        <fullName evidence="1">Uncharacterized protein</fullName>
    </submittedName>
</protein>
<organism evidence="1 2">
    <name type="scientific">Weissella paramesenteroides ATCC 33313</name>
    <dbReference type="NCBI Taxonomy" id="585506"/>
    <lineage>
        <taxon>Bacteria</taxon>
        <taxon>Bacillati</taxon>
        <taxon>Bacillota</taxon>
        <taxon>Bacilli</taxon>
        <taxon>Lactobacillales</taxon>
        <taxon>Lactobacillaceae</taxon>
        <taxon>Weissella</taxon>
    </lineage>
</organism>
<proteinExistence type="predicted"/>
<dbReference type="RefSeq" id="WP_002829118.1">
    <property type="nucleotide sequence ID" value="NZ_GG697136.1"/>
</dbReference>
<sequence length="82" mass="9545">MIKYNVLPPKTQIKFMQKLEDALPQGVYEFASYPARDGKMYFVSGNDITITWYARAPKMKSLNELMFNNQSELLTYITKELA</sequence>
<dbReference type="Proteomes" id="UP000004528">
    <property type="component" value="Unassembled WGS sequence"/>
</dbReference>
<gene>
    <name evidence="1" type="ORF">HMPREF0877_0186</name>
</gene>
<evidence type="ECO:0000313" key="1">
    <source>
        <dbReference type="EMBL" id="EER75675.1"/>
    </source>
</evidence>
<dbReference type="HOGENOM" id="CLU_2557440_0_0_9"/>
<name>C5R891_WEIPA</name>
<comment type="caution">
    <text evidence="1">The sequence shown here is derived from an EMBL/GenBank/DDBJ whole genome shotgun (WGS) entry which is preliminary data.</text>
</comment>
<dbReference type="AlphaFoldDB" id="C5R891"/>
<keyword evidence="2" id="KW-1185">Reference proteome</keyword>
<accession>C5R891</accession>
<evidence type="ECO:0000313" key="2">
    <source>
        <dbReference type="Proteomes" id="UP000004528"/>
    </source>
</evidence>
<dbReference type="EMBL" id="ACKU01000004">
    <property type="protein sequence ID" value="EER75675.1"/>
    <property type="molecule type" value="Genomic_DNA"/>
</dbReference>
<reference evidence="1 2" key="1">
    <citation type="submission" date="2009-04" db="EMBL/GenBank/DDBJ databases">
        <authorList>
            <person name="Qin X."/>
            <person name="Bachman B."/>
            <person name="Battles P."/>
            <person name="Bell A."/>
            <person name="Bess C."/>
            <person name="Bickham C."/>
            <person name="Chaboub L."/>
            <person name="Chen D."/>
            <person name="Coyle M."/>
            <person name="Deiros D.R."/>
            <person name="Dinh H."/>
            <person name="Forbes L."/>
            <person name="Fowler G."/>
            <person name="Francisco L."/>
            <person name="Fu Q."/>
            <person name="Gubbala S."/>
            <person name="Hale W."/>
            <person name="Han Y."/>
            <person name="Hemphill L."/>
            <person name="Highlander S.K."/>
            <person name="Hirani K."/>
            <person name="Hogues M."/>
            <person name="Jackson L."/>
            <person name="Jakkamsetti A."/>
            <person name="Javaid M."/>
            <person name="Jiang H."/>
            <person name="Korchina V."/>
            <person name="Kovar C."/>
            <person name="Lara F."/>
            <person name="Lee S."/>
            <person name="Mata R."/>
            <person name="Mathew T."/>
            <person name="Moen C."/>
            <person name="Morales K."/>
            <person name="Munidasa M."/>
            <person name="Nazareth L."/>
            <person name="Ngo R."/>
            <person name="Nguyen L."/>
            <person name="Okwuonu G."/>
            <person name="Ongeri F."/>
            <person name="Patil S."/>
            <person name="Petrosino J."/>
            <person name="Pham C."/>
            <person name="Pham P."/>
            <person name="Pu L.-L."/>
            <person name="Puazo M."/>
            <person name="Raj R."/>
            <person name="Reid J."/>
            <person name="Rouhana J."/>
            <person name="Saada N."/>
            <person name="Shang Y."/>
            <person name="Simmons D."/>
            <person name="Thornton R."/>
            <person name="Warren J."/>
            <person name="Weissenberger G."/>
            <person name="Zhang J."/>
            <person name="Zhang L."/>
            <person name="Zhou C."/>
            <person name="Zhu D."/>
            <person name="Muzny D."/>
            <person name="Worley K."/>
            <person name="Gibbs R."/>
        </authorList>
    </citation>
    <scope>NUCLEOTIDE SEQUENCE [LARGE SCALE GENOMIC DNA]</scope>
    <source>
        <strain evidence="1 2">ATCC 33313</strain>
    </source>
</reference>
<dbReference type="STRING" id="585506.HMPREF0877_0186"/>